<dbReference type="EC" id="1.5.1.3" evidence="3 8"/>
<comment type="pathway">
    <text evidence="1 8">Cofactor biosynthesis; tetrahydrofolate biosynthesis; 5,6,7,8-tetrahydrofolate from 7,8-dihydrofolate: step 1/1.</text>
</comment>
<dbReference type="Pfam" id="PF00186">
    <property type="entry name" value="DHFR_1"/>
    <property type="match status" value="1"/>
</dbReference>
<dbReference type="SUPFAM" id="SSF53597">
    <property type="entry name" value="Dihydrofolate reductase-like"/>
    <property type="match status" value="1"/>
</dbReference>
<dbReference type="RefSeq" id="WP_263075777.1">
    <property type="nucleotide sequence ID" value="NZ_CP089977.1"/>
</dbReference>
<dbReference type="CDD" id="cd00209">
    <property type="entry name" value="DHFR"/>
    <property type="match status" value="1"/>
</dbReference>
<dbReference type="PIRSF" id="PIRSF000194">
    <property type="entry name" value="DHFR"/>
    <property type="match status" value="1"/>
</dbReference>
<evidence type="ECO:0000256" key="8">
    <source>
        <dbReference type="PIRNR" id="PIRNR000194"/>
    </source>
</evidence>
<evidence type="ECO:0000313" key="11">
    <source>
        <dbReference type="Proteomes" id="UP001063782"/>
    </source>
</evidence>
<evidence type="ECO:0000256" key="7">
    <source>
        <dbReference type="ARBA" id="ARBA00025067"/>
    </source>
</evidence>
<comment type="catalytic activity">
    <reaction evidence="8">
        <text>(6S)-5,6,7,8-tetrahydrofolate + NADP(+) = 7,8-dihydrofolate + NADPH + H(+)</text>
        <dbReference type="Rhea" id="RHEA:15009"/>
        <dbReference type="ChEBI" id="CHEBI:15378"/>
        <dbReference type="ChEBI" id="CHEBI:57451"/>
        <dbReference type="ChEBI" id="CHEBI:57453"/>
        <dbReference type="ChEBI" id="CHEBI:57783"/>
        <dbReference type="ChEBI" id="CHEBI:58349"/>
        <dbReference type="EC" id="1.5.1.3"/>
    </reaction>
</comment>
<dbReference type="EMBL" id="CP089977">
    <property type="protein sequence ID" value="UXZ04292.1"/>
    <property type="molecule type" value="Genomic_DNA"/>
</dbReference>
<dbReference type="Proteomes" id="UP001063782">
    <property type="component" value="Chromosome"/>
</dbReference>
<gene>
    <name evidence="10" type="ORF">LU297_06710</name>
</gene>
<accession>A0ABY6F2R8</accession>
<comment type="similarity">
    <text evidence="2 8">Belongs to the dihydrofolate reductase family.</text>
</comment>
<protein>
    <recommendedName>
        <fullName evidence="3 8">Dihydrofolate reductase</fullName>
        <ecNumber evidence="3 8">1.5.1.3</ecNumber>
    </recommendedName>
</protein>
<reference evidence="10" key="1">
    <citation type="submission" date="2021-12" db="EMBL/GenBank/DDBJ databases">
        <title>taxonomy of Moraxella sp. ZY201224.</title>
        <authorList>
            <person name="Li F."/>
        </authorList>
    </citation>
    <scope>NUCLEOTIDE SEQUENCE</scope>
    <source>
        <strain evidence="10">ZY201224</strain>
    </source>
</reference>
<dbReference type="InterPro" id="IPR012259">
    <property type="entry name" value="DHFR"/>
</dbReference>
<evidence type="ECO:0000256" key="2">
    <source>
        <dbReference type="ARBA" id="ARBA00009539"/>
    </source>
</evidence>
<evidence type="ECO:0000256" key="6">
    <source>
        <dbReference type="ARBA" id="ARBA00023002"/>
    </source>
</evidence>
<comment type="function">
    <text evidence="7 8">Key enzyme in folate metabolism. Catalyzes an essential reaction for de novo glycine and purine synthesis, and for DNA precursor synthesis.</text>
</comment>
<dbReference type="InterPro" id="IPR001796">
    <property type="entry name" value="DHFR_dom"/>
</dbReference>
<dbReference type="PROSITE" id="PS51330">
    <property type="entry name" value="DHFR_2"/>
    <property type="match status" value="1"/>
</dbReference>
<evidence type="ECO:0000256" key="4">
    <source>
        <dbReference type="ARBA" id="ARBA00022563"/>
    </source>
</evidence>
<proteinExistence type="inferred from homology"/>
<dbReference type="PANTHER" id="PTHR48069">
    <property type="entry name" value="DIHYDROFOLATE REDUCTASE"/>
    <property type="match status" value="1"/>
</dbReference>
<evidence type="ECO:0000313" key="10">
    <source>
        <dbReference type="EMBL" id="UXZ04292.1"/>
    </source>
</evidence>
<keyword evidence="4 8" id="KW-0554">One-carbon metabolism</keyword>
<dbReference type="PANTHER" id="PTHR48069:SF3">
    <property type="entry name" value="DIHYDROFOLATE REDUCTASE"/>
    <property type="match status" value="1"/>
</dbReference>
<name>A0ABY6F2R8_9GAMM</name>
<organism evidence="10 11">
    <name type="scientific">Moraxella nasicaprae</name>
    <dbReference type="NCBI Taxonomy" id="2904122"/>
    <lineage>
        <taxon>Bacteria</taxon>
        <taxon>Pseudomonadati</taxon>
        <taxon>Pseudomonadota</taxon>
        <taxon>Gammaproteobacteria</taxon>
        <taxon>Moraxellales</taxon>
        <taxon>Moraxellaceae</taxon>
        <taxon>Moraxella</taxon>
    </lineage>
</organism>
<keyword evidence="6 8" id="KW-0560">Oxidoreductase</keyword>
<keyword evidence="11" id="KW-1185">Reference proteome</keyword>
<dbReference type="InterPro" id="IPR024072">
    <property type="entry name" value="DHFR-like_dom_sf"/>
</dbReference>
<evidence type="ECO:0000256" key="3">
    <source>
        <dbReference type="ARBA" id="ARBA00012856"/>
    </source>
</evidence>
<evidence type="ECO:0000256" key="5">
    <source>
        <dbReference type="ARBA" id="ARBA00022857"/>
    </source>
</evidence>
<dbReference type="Gene3D" id="3.40.430.10">
    <property type="entry name" value="Dihydrofolate Reductase, subunit A"/>
    <property type="match status" value="1"/>
</dbReference>
<keyword evidence="5 8" id="KW-0521">NADP</keyword>
<sequence length="178" mass="20019">MNLSNLKNQLLQKNIQIVHVVAIDRQNCIGKNNELAWHIPADLKHFKAITTNGVVIMGRKTFESIGKPLPNRTNWVITRDTTWTADGVKVAHSLEQVLELAGDDCTDGKLFIIGGGEIYRQSIDMADILEITEVDLDIGGDAFYPAITDDFKEVWRSDKQTDEKSGVGFGFVRYQKKR</sequence>
<dbReference type="PRINTS" id="PR00070">
    <property type="entry name" value="DHFR"/>
</dbReference>
<evidence type="ECO:0000259" key="9">
    <source>
        <dbReference type="PROSITE" id="PS51330"/>
    </source>
</evidence>
<evidence type="ECO:0000256" key="1">
    <source>
        <dbReference type="ARBA" id="ARBA00004903"/>
    </source>
</evidence>
<feature type="domain" description="DHFR" evidence="9">
    <location>
        <begin position="16"/>
        <end position="176"/>
    </location>
</feature>